<keyword evidence="1" id="KW-1185">Reference proteome</keyword>
<dbReference type="WBParaSite" id="nRc.2.0.1.t34688-RA">
    <property type="protein sequence ID" value="nRc.2.0.1.t34688-RA"/>
    <property type="gene ID" value="nRc.2.0.1.g34688"/>
</dbReference>
<reference evidence="2" key="1">
    <citation type="submission" date="2022-11" db="UniProtKB">
        <authorList>
            <consortium name="WormBaseParasite"/>
        </authorList>
    </citation>
    <scope>IDENTIFICATION</scope>
</reference>
<dbReference type="AlphaFoldDB" id="A0A915K9V0"/>
<name>A0A915K9V0_ROMCU</name>
<organism evidence="1 2">
    <name type="scientific">Romanomermis culicivorax</name>
    <name type="common">Nematode worm</name>
    <dbReference type="NCBI Taxonomy" id="13658"/>
    <lineage>
        <taxon>Eukaryota</taxon>
        <taxon>Metazoa</taxon>
        <taxon>Ecdysozoa</taxon>
        <taxon>Nematoda</taxon>
        <taxon>Enoplea</taxon>
        <taxon>Dorylaimia</taxon>
        <taxon>Mermithida</taxon>
        <taxon>Mermithoidea</taxon>
        <taxon>Mermithidae</taxon>
        <taxon>Romanomermis</taxon>
    </lineage>
</organism>
<evidence type="ECO:0000313" key="1">
    <source>
        <dbReference type="Proteomes" id="UP000887565"/>
    </source>
</evidence>
<proteinExistence type="predicted"/>
<evidence type="ECO:0000313" key="2">
    <source>
        <dbReference type="WBParaSite" id="nRc.2.0.1.t34688-RA"/>
    </source>
</evidence>
<protein>
    <submittedName>
        <fullName evidence="2">Uncharacterized protein</fullName>
    </submittedName>
</protein>
<sequence length="61" mass="6867">MEYIRNLVLTHLGPSALNGFPNRSSSSSVMTPSTMVDGVKLHQHQITAMESRLIMIEKRRV</sequence>
<accession>A0A915K9V0</accession>
<dbReference type="Proteomes" id="UP000887565">
    <property type="component" value="Unplaced"/>
</dbReference>